<dbReference type="PANTHER" id="PTHR24049">
    <property type="entry name" value="CRUMBS FAMILY MEMBER"/>
    <property type="match status" value="1"/>
</dbReference>
<feature type="disulfide bond" evidence="11">
    <location>
        <begin position="674"/>
        <end position="717"/>
    </location>
</feature>
<comment type="caution">
    <text evidence="9">Lacks conserved residue(s) required for the propagation of feature annotation.</text>
</comment>
<dbReference type="InterPro" id="IPR016187">
    <property type="entry name" value="CTDL_fold"/>
</dbReference>
<dbReference type="InterPro" id="IPR002172">
    <property type="entry name" value="LDrepeatLR_classA_rpt"/>
</dbReference>
<evidence type="ECO:0000256" key="13">
    <source>
        <dbReference type="SAM" id="SignalP"/>
    </source>
</evidence>
<keyword evidence="21" id="KW-1185">Reference proteome</keyword>
<feature type="domain" description="EGF-like" evidence="16">
    <location>
        <begin position="2368"/>
        <end position="2404"/>
    </location>
</feature>
<keyword evidence="11" id="KW-0768">Sushi</keyword>
<reference evidence="22 23" key="1">
    <citation type="submission" date="2025-05" db="UniProtKB">
        <authorList>
            <consortium name="RefSeq"/>
        </authorList>
    </citation>
    <scope>IDENTIFICATION</scope>
    <source>
        <strain evidence="22 23">Aabys</strain>
        <tissue evidence="22 23">Whole body</tissue>
    </source>
</reference>
<feature type="disulfide bond" evidence="9">
    <location>
        <begin position="3430"/>
        <end position="3439"/>
    </location>
</feature>
<dbReference type="InterPro" id="IPR023415">
    <property type="entry name" value="LDLR_class-A_CS"/>
</dbReference>
<dbReference type="SMART" id="SM01411">
    <property type="entry name" value="Ephrin_rec_like"/>
    <property type="match status" value="7"/>
</dbReference>
<feature type="signal peptide" evidence="13">
    <location>
        <begin position="1"/>
        <end position="28"/>
    </location>
</feature>
<dbReference type="Pfam" id="PF14670">
    <property type="entry name" value="FXa_inhibition"/>
    <property type="match status" value="1"/>
</dbReference>
<feature type="disulfide bond" evidence="10">
    <location>
        <begin position="178"/>
        <end position="196"/>
    </location>
</feature>
<feature type="domain" description="EGF-like" evidence="16">
    <location>
        <begin position="2177"/>
        <end position="2213"/>
    </location>
</feature>
<dbReference type="InterPro" id="IPR001304">
    <property type="entry name" value="C-type_lectin-like"/>
</dbReference>
<dbReference type="PROSITE" id="PS01285">
    <property type="entry name" value="FA58C_1"/>
    <property type="match status" value="1"/>
</dbReference>
<evidence type="ECO:0000256" key="7">
    <source>
        <dbReference type="ARBA" id="ARBA00023180"/>
    </source>
</evidence>
<proteinExistence type="predicted"/>
<dbReference type="SMART" id="SM00032">
    <property type="entry name" value="CCP"/>
    <property type="match status" value="9"/>
</dbReference>
<feature type="domain" description="C-type lectin" evidence="17">
    <location>
        <begin position="42"/>
        <end position="167"/>
    </location>
</feature>
<feature type="domain" description="CUB" evidence="14">
    <location>
        <begin position="325"/>
        <end position="437"/>
    </location>
</feature>
<protein>
    <submittedName>
        <fullName evidence="22 23">Uncharacterized protein LOC131803667 isoform X1</fullName>
    </submittedName>
</protein>
<evidence type="ECO:0000259" key="17">
    <source>
        <dbReference type="PROSITE" id="PS50041"/>
    </source>
</evidence>
<evidence type="ECO:0000259" key="14">
    <source>
        <dbReference type="PROSITE" id="PS01180"/>
    </source>
</evidence>
<feature type="chain" id="PRO_5045025388" evidence="13">
    <location>
        <begin position="29"/>
        <end position="3594"/>
    </location>
</feature>
<dbReference type="InterPro" id="IPR001881">
    <property type="entry name" value="EGF-like_Ca-bd_dom"/>
</dbReference>
<feature type="disulfide bond" evidence="9">
    <location>
        <begin position="2046"/>
        <end position="2055"/>
    </location>
</feature>
<dbReference type="Gene3D" id="2.60.120.200">
    <property type="match status" value="1"/>
</dbReference>
<feature type="disulfide bond" evidence="11">
    <location>
        <begin position="703"/>
        <end position="730"/>
    </location>
</feature>
<dbReference type="InterPro" id="IPR009030">
    <property type="entry name" value="Growth_fac_rcpt_cys_sf"/>
</dbReference>
<accession>A0ABM3V5N7</accession>
<feature type="domain" description="EGF-like" evidence="16">
    <location>
        <begin position="2252"/>
        <end position="2288"/>
    </location>
</feature>
<feature type="disulfide bond" evidence="9">
    <location>
        <begin position="2316"/>
        <end position="2325"/>
    </location>
</feature>
<dbReference type="InterPro" id="IPR000421">
    <property type="entry name" value="FA58C"/>
</dbReference>
<dbReference type="CDD" id="cd00054">
    <property type="entry name" value="EGF_CA"/>
    <property type="match status" value="14"/>
</dbReference>
<evidence type="ECO:0000256" key="10">
    <source>
        <dbReference type="PROSITE-ProRule" id="PRU00124"/>
    </source>
</evidence>
<keyword evidence="2 12" id="KW-0812">Transmembrane</keyword>
<evidence type="ECO:0000256" key="9">
    <source>
        <dbReference type="PROSITE-ProRule" id="PRU00076"/>
    </source>
</evidence>
<feature type="domain" description="EGF-like" evidence="16">
    <location>
        <begin position="2406"/>
        <end position="2443"/>
    </location>
</feature>
<feature type="domain" description="Sushi" evidence="19">
    <location>
        <begin position="672"/>
        <end position="732"/>
    </location>
</feature>
<feature type="disulfide bond" evidence="9">
    <location>
        <begin position="2124"/>
        <end position="2133"/>
    </location>
</feature>
<evidence type="ECO:0000259" key="19">
    <source>
        <dbReference type="PROSITE" id="PS50923"/>
    </source>
</evidence>
<feature type="domain" description="HYR" evidence="18">
    <location>
        <begin position="2798"/>
        <end position="2880"/>
    </location>
</feature>
<feature type="domain" description="CUB" evidence="14">
    <location>
        <begin position="438"/>
        <end position="550"/>
    </location>
</feature>
<dbReference type="Gene3D" id="2.10.25.10">
    <property type="entry name" value="Laminin"/>
    <property type="match status" value="16"/>
</dbReference>
<dbReference type="Pfam" id="PF02494">
    <property type="entry name" value="HYR"/>
    <property type="match status" value="3"/>
</dbReference>
<feature type="domain" description="F5/8 type C" evidence="15">
    <location>
        <begin position="1297"/>
        <end position="1443"/>
    </location>
</feature>
<evidence type="ECO:0000259" key="20">
    <source>
        <dbReference type="PROSITE" id="PS51828"/>
    </source>
</evidence>
<dbReference type="InterPro" id="IPR000436">
    <property type="entry name" value="Sushi_SCR_CCP_dom"/>
</dbReference>
<evidence type="ECO:0000313" key="22">
    <source>
        <dbReference type="RefSeq" id="XP_058981096.1"/>
    </source>
</evidence>
<feature type="domain" description="Sushi" evidence="19">
    <location>
        <begin position="733"/>
        <end position="791"/>
    </location>
</feature>
<dbReference type="SUPFAM" id="SSF49854">
    <property type="entry name" value="Spermadhesin, CUB domain"/>
    <property type="match status" value="3"/>
</dbReference>
<dbReference type="PROSITE" id="PS00022">
    <property type="entry name" value="EGF_1"/>
    <property type="match status" value="15"/>
</dbReference>
<dbReference type="PROSITE" id="PS50825">
    <property type="entry name" value="HYR"/>
    <property type="match status" value="3"/>
</dbReference>
<dbReference type="RefSeq" id="XP_058981097.1">
    <property type="nucleotide sequence ID" value="XM_059125114.1"/>
</dbReference>
<dbReference type="InterPro" id="IPR001759">
    <property type="entry name" value="PTX_dom"/>
</dbReference>
<dbReference type="PROSITE" id="PS01187">
    <property type="entry name" value="EGF_CA"/>
    <property type="match status" value="6"/>
</dbReference>
<feature type="domain" description="HYR" evidence="18">
    <location>
        <begin position="1549"/>
        <end position="1632"/>
    </location>
</feature>
<dbReference type="SMART" id="SM00231">
    <property type="entry name" value="FA58C"/>
    <property type="match status" value="2"/>
</dbReference>
<feature type="disulfide bond" evidence="9">
    <location>
        <begin position="2240"/>
        <end position="2249"/>
    </location>
</feature>
<organism evidence="21 23">
    <name type="scientific">Musca domestica</name>
    <name type="common">House fly</name>
    <dbReference type="NCBI Taxonomy" id="7370"/>
    <lineage>
        <taxon>Eukaryota</taxon>
        <taxon>Metazoa</taxon>
        <taxon>Ecdysozoa</taxon>
        <taxon>Arthropoda</taxon>
        <taxon>Hexapoda</taxon>
        <taxon>Insecta</taxon>
        <taxon>Pterygota</taxon>
        <taxon>Neoptera</taxon>
        <taxon>Endopterygota</taxon>
        <taxon>Diptera</taxon>
        <taxon>Brachycera</taxon>
        <taxon>Muscomorpha</taxon>
        <taxon>Muscoidea</taxon>
        <taxon>Muscidae</taxon>
        <taxon>Musca</taxon>
    </lineage>
</organism>
<dbReference type="PROSITE" id="PS01180">
    <property type="entry name" value="CUB"/>
    <property type="match status" value="3"/>
</dbReference>
<feature type="disulfide bond" evidence="9">
    <location>
        <begin position="2509"/>
        <end position="2518"/>
    </location>
</feature>
<dbReference type="PROSITE" id="PS01186">
    <property type="entry name" value="EGF_2"/>
    <property type="match status" value="12"/>
</dbReference>
<dbReference type="SUPFAM" id="SSF57424">
    <property type="entry name" value="LDL receptor-like module"/>
    <property type="match status" value="1"/>
</dbReference>
<feature type="domain" description="EGF-like" evidence="16">
    <location>
        <begin position="2136"/>
        <end position="2175"/>
    </location>
</feature>
<dbReference type="Pfam" id="PF00431">
    <property type="entry name" value="CUB"/>
    <property type="match status" value="3"/>
</dbReference>
<feature type="domain" description="Sushi" evidence="19">
    <location>
        <begin position="1048"/>
        <end position="1107"/>
    </location>
</feature>
<feature type="disulfide bond" evidence="9">
    <location>
        <begin position="2356"/>
        <end position="2365"/>
    </location>
</feature>
<feature type="domain" description="EGF-like" evidence="16">
    <location>
        <begin position="791"/>
        <end position="829"/>
    </location>
</feature>
<evidence type="ECO:0000256" key="2">
    <source>
        <dbReference type="ARBA" id="ARBA00022692"/>
    </source>
</evidence>
<feature type="disulfide bond" evidence="9">
    <location>
        <begin position="2433"/>
        <end position="2442"/>
    </location>
</feature>
<dbReference type="SMART" id="SM00181">
    <property type="entry name" value="EGF"/>
    <property type="match status" value="22"/>
</dbReference>
<feature type="disulfide bond" evidence="9">
    <location>
        <begin position="3408"/>
        <end position="3418"/>
    </location>
</feature>
<dbReference type="Pfam" id="PF00057">
    <property type="entry name" value="Ldl_recept_a"/>
    <property type="match status" value="1"/>
</dbReference>
<feature type="disulfide bond" evidence="9">
    <location>
        <begin position="2105"/>
        <end position="2122"/>
    </location>
</feature>
<dbReference type="InterPro" id="IPR000152">
    <property type="entry name" value="EGF-type_Asp/Asn_hydroxyl_site"/>
</dbReference>
<evidence type="ECO:0000259" key="18">
    <source>
        <dbReference type="PROSITE" id="PS50825"/>
    </source>
</evidence>
<dbReference type="Pfam" id="PF07699">
    <property type="entry name" value="Ephrin_rec_like"/>
    <property type="match status" value="7"/>
</dbReference>
<feature type="disulfide bond" evidence="9">
    <location>
        <begin position="2337"/>
        <end position="2354"/>
    </location>
</feature>
<feature type="domain" description="EGF-like" evidence="16">
    <location>
        <begin position="2020"/>
        <end position="2056"/>
    </location>
</feature>
<keyword evidence="4" id="KW-0677">Repeat</keyword>
<dbReference type="GeneID" id="131803667"/>
<evidence type="ECO:0000256" key="3">
    <source>
        <dbReference type="ARBA" id="ARBA00022729"/>
    </source>
</evidence>
<dbReference type="CDD" id="cd00033">
    <property type="entry name" value="CCP"/>
    <property type="match status" value="4"/>
</dbReference>
<dbReference type="InterPro" id="IPR013032">
    <property type="entry name" value="EGF-like_CS"/>
</dbReference>
<dbReference type="RefSeq" id="XP_058981096.1">
    <property type="nucleotide sequence ID" value="XM_059125113.1"/>
</dbReference>
<dbReference type="Gene3D" id="2.10.70.10">
    <property type="entry name" value="Complement Module, domain 1"/>
    <property type="match status" value="7"/>
</dbReference>
<feature type="disulfide bond" evidence="9">
    <location>
        <begin position="2219"/>
        <end position="2229"/>
    </location>
</feature>
<dbReference type="InterPro" id="IPR013320">
    <property type="entry name" value="ConA-like_dom_sf"/>
</dbReference>
<dbReference type="SMART" id="SM00179">
    <property type="entry name" value="EGF_CA"/>
    <property type="match status" value="16"/>
</dbReference>
<feature type="disulfide bond" evidence="9">
    <location>
        <begin position="2278"/>
        <end position="2287"/>
    </location>
</feature>
<feature type="domain" description="Sushi" evidence="19">
    <location>
        <begin position="611"/>
        <end position="671"/>
    </location>
</feature>
<dbReference type="Gene3D" id="2.60.120.290">
    <property type="entry name" value="Spermadhesin, CUB domain"/>
    <property type="match status" value="3"/>
</dbReference>
<feature type="domain" description="EGF-like" evidence="16">
    <location>
        <begin position="2290"/>
        <end position="2326"/>
    </location>
</feature>
<evidence type="ECO:0000313" key="23">
    <source>
        <dbReference type="RefSeq" id="XP_058981097.1"/>
    </source>
</evidence>
<dbReference type="InterPro" id="IPR035976">
    <property type="entry name" value="Sushi/SCR/CCP_sf"/>
</dbReference>
<keyword evidence="1 9" id="KW-0245">EGF-like domain</keyword>
<dbReference type="Pfam" id="PF00754">
    <property type="entry name" value="F5_F8_type_C"/>
    <property type="match status" value="2"/>
</dbReference>
<feature type="disulfide bond" evidence="11">
    <location>
        <begin position="551"/>
        <end position="594"/>
    </location>
</feature>
<dbReference type="PROSITE" id="PS50041">
    <property type="entry name" value="C_TYPE_LECTIN_2"/>
    <property type="match status" value="1"/>
</dbReference>
<dbReference type="Gene3D" id="2.60.120.260">
    <property type="entry name" value="Galactose-binding domain-like"/>
    <property type="match status" value="2"/>
</dbReference>
<dbReference type="SUPFAM" id="SSF56436">
    <property type="entry name" value="C-type lectin-like"/>
    <property type="match status" value="1"/>
</dbReference>
<dbReference type="PROSITE" id="PS51828">
    <property type="entry name" value="PTX_2"/>
    <property type="match status" value="1"/>
</dbReference>
<evidence type="ECO:0000256" key="8">
    <source>
        <dbReference type="PROSITE-ProRule" id="PRU00059"/>
    </source>
</evidence>
<feature type="domain" description="Sushi" evidence="19">
    <location>
        <begin position="1184"/>
        <end position="1247"/>
    </location>
</feature>
<feature type="disulfide bond" evidence="9">
    <location>
        <begin position="2084"/>
        <end position="2093"/>
    </location>
</feature>
<dbReference type="SUPFAM" id="SSF57184">
    <property type="entry name" value="Growth factor receptor domain"/>
    <property type="match status" value="4"/>
</dbReference>
<gene>
    <name evidence="22 23" type="primary">LOC131803667</name>
</gene>
<dbReference type="InterPro" id="IPR000859">
    <property type="entry name" value="CUB_dom"/>
</dbReference>
<dbReference type="SUPFAM" id="SSF49785">
    <property type="entry name" value="Galactose-binding domain-like"/>
    <property type="match status" value="2"/>
</dbReference>
<dbReference type="InterPro" id="IPR008979">
    <property type="entry name" value="Galactose-bd-like_sf"/>
</dbReference>
<dbReference type="Pfam" id="PF00008">
    <property type="entry name" value="EGF"/>
    <property type="match status" value="5"/>
</dbReference>
<keyword evidence="7" id="KW-0325">Glycoprotein</keyword>
<feature type="domain" description="EGF-like" evidence="16">
    <location>
        <begin position="2521"/>
        <end position="2557"/>
    </location>
</feature>
<dbReference type="InterPro" id="IPR011641">
    <property type="entry name" value="Tyr-kin_ephrin_A/B_rcpt-like"/>
</dbReference>
<feature type="disulfide bond" evidence="9">
    <location>
        <begin position="2203"/>
        <end position="2212"/>
    </location>
</feature>
<feature type="disulfide bond" evidence="9">
    <location>
        <begin position="2165"/>
        <end position="2174"/>
    </location>
</feature>
<sequence>MGSLTAASLQWLSAFVCLLLLSCCCVRAADDVFSCPNGWELRGLYCYKYFNIKHSWEKSAELCRRYGAELVAIDNYAENNNTLSIARLNDPNHRASDKYWLGLASLDELRTNTLESASGALISQYSGFWSLHQPNPQSGECVAATFTSVIQSWNLGTCESLLPFMCRASACPVNSIHCANGKCVNQSFKCDGSDDCGDGSDELDCPAQCHYHMQSGGDVIESPNYPHKYGALSKCKWTLEGPLGSNIILQFQDFETEKTFDTVQVLVGGRTEEKSVSLATLSGKHDLTTQPLVSASNFMIVKFTSDGSVERKGFRATWKTESKVCGGTLKATLQRQTLTSPNYPKQYPGGLECLYIIKAQPGRIISIEVDDLDIVEGRDYMLIRDGESPMSRPIAKLTGKTGTNEKVIISTGNALYLYFKSSLGDSGKGFSLRYIQGCKATITARNGTVTSPAFGLADYPKNQECYFTIRNSMGSPLSLKFVKFMVHKSDNVQVYDGSSTSGLRLHSGDGFTGTAVPKLTLTASSGEMLIKFTSDALHNAAGWSATFSADCPELQPGIGALASSRDTAFGTVVTFTCPIGQEFATGKSKIVTECMKGGNWSVSYIPKCQEVYCGPVPQIDNGFSIGSSNVTYRGVAMYQCYAGFTFSSGLPIEKISCLPDGRWERKPTCMASQCAPLPEVPHANITLLNGGGRSYGTIVQYECEPGYERTGHPVLTCMSNGTWSGEVPRCSRKRCYEFPKIENGFVVDSDRAYYYSDDARVQCFKGYKLIGSNIIRCNSDQIFENPPTCEDINECTSTQCDLATTECVNTAGSFHCQCRAGFTATSECRPVGDLGLSNGGIPDESITTSASEEGFSKGMVRLTSGGWCGASAEPGANWILIDLKAPTILRGFRTMSVQRFDGNIAFTSAVRLQYTDDLTDVFKDYTNPDGTAVEFRILEPTLSILNLPMPIEARYVRFRIQDYVGAPCIRFEAMGCTRLDCVDINECAKNNGGCDQKCVNSPGSYSCSCNTGYQLYTANGTAGYYVEKTETGERDGDTYQRNKTCVPLMCPNLEEPENGKLLTDKDTHHFGDIVNFQCNFGYIMSGSSSLLCLSSGQWNGSVPECNYAKCVSLPDDKMEGLSVLRPDPESVLVPFRENVSITCNAPGRQLRSTASSGFRQCVYDPKPGLPDYWLSGSQPSCPRVDCYEPMPTPGAEYGQYVDTRYQSNFFFGCQNTFKLAGQTSHHDNVVRCQQDGIWDFGDLRCEGPVCDDPGRPSDGRQIAKSYEQGSEVYFGCNRPGYILINPRPITCIREPECKVIKPLGLTSGKIPDSAINATSERPNYEAKNIRLNSATGWCGKQEAFTYVSVDLGQIYRVKAILVKGVVTNDIVGRPTEIRFFYKQAENENYVVYFPNFNLTMRDPGNYGELAMITLPKYVQARFVILGIVSYMDNACLKFELMGCEEPKKEPLLGYDYGYSPCVDNEPPIFQNCPQQPIIVKRDEFGAILPVNFTEPTAVDNSGSIARLEVKPQNFKTPSFIFRDTVVKYVAFDYDGNVAICEINITVPDVTPPLLQCPQSYVIELAERQDRYNVNFNDTRNRIKTSDESGEVRLSFSPESAVIPIRGFENVTVTATDKFGNKAFCNYQVSVQASPCVDWELQPPANGAINCLPGDRGIECIATCKPGFRFTDGEPIKSFSCETSRLWKPTSVVPDCVSENTEQADYQVTATITYRANGAVAQSCLGKYQDALAQNYAGLNQLLSQRCSAVNVNMNVTFLKSIPSLKEENVVKMDFILSILPAIRQPQLYELCGSTMNLIFDLSVPYASAVIDSLLNISNIGNQCPPLRALNSNISRGFTCSVGEVLNMDTSDVPRCLHCPAGTYVATGQNVCTNCPRGYYQNRDRQGTCMRCPAGTYTKEEGSKSLNDCIPVCGYGTYSPTGLVPCLECPRNSFTSDPPTGGFKDCQACPQNTFTFQPAASTKSLCRQKCAPGTYSTTGLAPCSPCPMNFYQSAIGAQTCNECPTNMRTEAPGAKGREECKPVVCGEGACQHGGLCVPMGHGIQCFCPAGFSGKRCEIDIDECASQPCYNGGSCVDQPQGYRCECPPGYSGINCQEEASDCREDTCPTRAMCKNEPGYKNYTCLCRSGYTGENCDVTIDPCTANGNPCSNGASCRALQQGRYKCECLPGWEGFHCEANINDCAENPCLLGANCTDLVNDFQCACPPGFTGKRCEEKIDLCLSEPCKHGTCVDRLFDHECVCHPGWTGPACDVNIDDCEDRPCANDGVCIDLVNGYSCNCEPGYTGKNCQHTIDDCESNPCQNGATCVDQLDGFVCKCRPGFVGLNCEAEIDECLSDPCNPVGTERCLDLDNKFKCACRDGFTGELCETDIDDCESNPCLNYGKCTDRVGGFDCECEKGWSGLHCEHQITTCDTQSPCQNDAKCIDLFQDYFCVCPSGTDGKNCETAPERCIGNPCMHGGKCQDFGSGLNCTCPMDYSGIGCQYEFDACEAHLCQNGATCIDVGVGYTCVCPQGFTGVNCEEDIVDCKDNSCPPGATCIDLTNGFYCQCPFNMTGDDCRKTIQVDYDLYFSDATRSTAAQVVPFYTGEATSLTIAMWVQFSQKDDTGIFFTLYGVESPNMASNRRLMLQAHSSGVQVSLFADYQDVFLSFGEYTSVNDGQWHHVAIVWDGMSGQLQLITEGLIASKIEYAQGRTLPPYLWSVLGRPQPDDSKYALSYSESGFQGTMTKVQVWARALDTTSEIQKQVRDCRSEPVLYNGLILNWSGYEITVGGVERNVPSMCGQRRCPNGYTGPNCQQLEVDKEPPVVEHCPGDLWVIAKNGSAVVSWDEPHFSDNIGVTKIVERNGHRPGTTLLWGSYDITYIASDAAGNTATCSFKVSLLTDFCPPLADPVGGVQVCKDWGTGGQFKVCEISCNPGLRFSEEVPEFYTCGAEGFWRPTPDPSMPLVYPACSPSKLAQRVFRIKMLFPSDVLCNKAGQGVLRQKVTSSVNSLNRDWNFCSYSVEGSRECKDIQIDVKCDHYRGTQSNRVRRQAKDGGVYVLEAEIPVLNDEEDPDPRARQGRQQTGGDTYTLEISFPAVNDPVVHTSTGERSTVKALLEKLILEDDQFAVQDILPNTVPDPASLELGSEYACPVGQVVMIPDCVPCAIGTFYDTRNNTCVPCERGTYQSEAGQLQCSKCPIIAGRPGVTAGPGARSAASCKERCPAGKYFDSETGLCRSCGHGFFQPNEGSFSCELCGLGQTTRSAEATSRKECRDECSSGQQLGVDGRCEPCPRGTYRAQGVQPSCAACPLGRTTPKVGAKSVEECTLPVCSPGTYLNSTINMCEECRKGYYQPETQQTSCIQCPPNHSTKITGATSKSECTNPCEQVAEGRPHCDPNAYCILVPETSDFKCECKPGFNGTGMECTDVCDGFCENQGNCVKDLKGTPSCRCVGSFTGPHCAERSEFAYIAGGIAGAVIFIIVIVLLIWMICVRSTKRRDPKKMLSPAIDQTGSQVNFYYGAHTPYAESIAPSHHSTYAHYYDDEEDGWEMPNFYNETYMKDDVVYSTGLHGGGKMSTLARSNASLYGTKDDLYDRLKRHAYTGKKEKSDSDSEVQ</sequence>
<dbReference type="Pfam" id="PF00084">
    <property type="entry name" value="Sushi"/>
    <property type="match status" value="4"/>
</dbReference>
<dbReference type="InterPro" id="IPR000742">
    <property type="entry name" value="EGF"/>
</dbReference>
<dbReference type="PROSITE" id="PS00010">
    <property type="entry name" value="ASX_HYDROXYL"/>
    <property type="match status" value="11"/>
</dbReference>
<feature type="domain" description="EGF-like" evidence="16">
    <location>
        <begin position="2215"/>
        <end position="2250"/>
    </location>
</feature>
<dbReference type="InterPro" id="IPR049883">
    <property type="entry name" value="NOTCH1_EGF-like"/>
</dbReference>
<feature type="domain" description="EGF-like" evidence="16">
    <location>
        <begin position="2328"/>
        <end position="2366"/>
    </location>
</feature>
<dbReference type="SUPFAM" id="SSF49899">
    <property type="entry name" value="Concanavalin A-like lectins/glucanases"/>
    <property type="match status" value="1"/>
</dbReference>
<dbReference type="PROSITE" id="PS01209">
    <property type="entry name" value="LDLRA_1"/>
    <property type="match status" value="1"/>
</dbReference>
<feature type="disulfide bond" evidence="9">
    <location>
        <begin position="2394"/>
        <end position="2403"/>
    </location>
</feature>
<evidence type="ECO:0000256" key="6">
    <source>
        <dbReference type="ARBA" id="ARBA00023157"/>
    </source>
</evidence>
<dbReference type="PROSITE" id="PS50026">
    <property type="entry name" value="EGF_3"/>
    <property type="match status" value="16"/>
</dbReference>
<dbReference type="Gene3D" id="2.10.50.10">
    <property type="entry name" value="Tumor Necrosis Factor Receptor, subunit A, domain 2"/>
    <property type="match status" value="5"/>
</dbReference>
<dbReference type="InterPro" id="IPR036055">
    <property type="entry name" value="LDL_receptor-like_sf"/>
</dbReference>
<dbReference type="Pfam" id="PF07645">
    <property type="entry name" value="EGF_CA"/>
    <property type="match status" value="1"/>
</dbReference>
<name>A0ABM3V5N7_MUSDO</name>
<evidence type="ECO:0000256" key="1">
    <source>
        <dbReference type="ARBA" id="ARBA00022536"/>
    </source>
</evidence>
<dbReference type="InterPro" id="IPR051022">
    <property type="entry name" value="Notch_Cell-Fate_Det"/>
</dbReference>
<feature type="domain" description="HYR" evidence="18">
    <location>
        <begin position="1462"/>
        <end position="1548"/>
    </location>
</feature>
<feature type="domain" description="F5/8 type C" evidence="15">
    <location>
        <begin position="828"/>
        <end position="976"/>
    </location>
</feature>
<dbReference type="PROSITE" id="PS50022">
    <property type="entry name" value="FA58C_3"/>
    <property type="match status" value="2"/>
</dbReference>
<keyword evidence="6 9" id="KW-1015">Disulfide bond</keyword>
<dbReference type="PROSITE" id="PS50923">
    <property type="entry name" value="SUSHI"/>
    <property type="match status" value="6"/>
</dbReference>
<dbReference type="CDD" id="cd00037">
    <property type="entry name" value="CLECT"/>
    <property type="match status" value="1"/>
</dbReference>
<evidence type="ECO:0000256" key="5">
    <source>
        <dbReference type="ARBA" id="ARBA00022989"/>
    </source>
</evidence>
<dbReference type="Pfam" id="PF25024">
    <property type="entry name" value="EGF_TEN"/>
    <property type="match status" value="1"/>
</dbReference>
<feature type="domain" description="EGF-like" evidence="16">
    <location>
        <begin position="2096"/>
        <end position="2134"/>
    </location>
</feature>
<feature type="disulfide bond" evidence="10">
    <location>
        <begin position="171"/>
        <end position="183"/>
    </location>
</feature>
<evidence type="ECO:0000313" key="21">
    <source>
        <dbReference type="Proteomes" id="UP001652621"/>
    </source>
</evidence>
<dbReference type="PROSITE" id="PS50068">
    <property type="entry name" value="LDLRA_2"/>
    <property type="match status" value="1"/>
</dbReference>
<dbReference type="InterPro" id="IPR035914">
    <property type="entry name" value="Sperma_CUB_dom_sf"/>
</dbReference>
<dbReference type="SMART" id="SM00042">
    <property type="entry name" value="CUB"/>
    <property type="match status" value="3"/>
</dbReference>
<keyword evidence="5 12" id="KW-1133">Transmembrane helix</keyword>
<evidence type="ECO:0000259" key="16">
    <source>
        <dbReference type="PROSITE" id="PS50026"/>
    </source>
</evidence>
<feature type="disulfide bond" evidence="8">
    <location>
        <begin position="438"/>
        <end position="465"/>
    </location>
</feature>
<feature type="domain" description="CUB" evidence="14">
    <location>
        <begin position="209"/>
        <end position="321"/>
    </location>
</feature>
<feature type="domain" description="Sushi" evidence="19">
    <location>
        <begin position="549"/>
        <end position="610"/>
    </location>
</feature>
<dbReference type="CDD" id="cd00041">
    <property type="entry name" value="CUB"/>
    <property type="match status" value="3"/>
</dbReference>
<evidence type="ECO:0000256" key="4">
    <source>
        <dbReference type="ARBA" id="ARBA00022737"/>
    </source>
</evidence>
<dbReference type="InterPro" id="IPR003410">
    <property type="entry name" value="HYR_dom"/>
</dbReference>
<evidence type="ECO:0000259" key="15">
    <source>
        <dbReference type="PROSITE" id="PS50022"/>
    </source>
</evidence>
<feature type="disulfide bond" evidence="9">
    <location>
        <begin position="2471"/>
        <end position="2480"/>
    </location>
</feature>
<dbReference type="SUPFAM" id="SSF57196">
    <property type="entry name" value="EGF/Laminin"/>
    <property type="match status" value="12"/>
</dbReference>
<dbReference type="SUPFAM" id="SSF57535">
    <property type="entry name" value="Complement control module/SCR domain"/>
    <property type="match status" value="7"/>
</dbReference>
<feature type="domain" description="EGF-like" evidence="16">
    <location>
        <begin position="2058"/>
        <end position="2094"/>
    </location>
</feature>
<feature type="disulfide bond" evidence="10">
    <location>
        <begin position="190"/>
        <end position="205"/>
    </location>
</feature>
<dbReference type="SMART" id="SM00192">
    <property type="entry name" value="LDLa"/>
    <property type="match status" value="1"/>
</dbReference>
<dbReference type="PRINTS" id="PR00010">
    <property type="entry name" value="EGFBLOOD"/>
</dbReference>
<dbReference type="Pfam" id="PF13385">
    <property type="entry name" value="Laminin_G_3"/>
    <property type="match status" value="1"/>
</dbReference>
<keyword evidence="3 13" id="KW-0732">Signal</keyword>
<dbReference type="Gene3D" id="3.10.100.10">
    <property type="entry name" value="Mannose-Binding Protein A, subunit A"/>
    <property type="match status" value="1"/>
</dbReference>
<feature type="domain" description="EGF-like" evidence="16">
    <location>
        <begin position="3405"/>
        <end position="3440"/>
    </location>
</feature>
<dbReference type="Pfam" id="PF12661">
    <property type="entry name" value="hEGF"/>
    <property type="match status" value="1"/>
</dbReference>
<dbReference type="InterPro" id="IPR018097">
    <property type="entry name" value="EGF_Ca-bd_CS"/>
</dbReference>
<feature type="disulfide bond" evidence="11">
    <location>
        <begin position="1078"/>
        <end position="1105"/>
    </location>
</feature>
<keyword evidence="12" id="KW-0472">Membrane</keyword>
<feature type="domain" description="EGF-like" evidence="16">
    <location>
        <begin position="2445"/>
        <end position="2481"/>
    </location>
</feature>
<evidence type="ECO:0000256" key="12">
    <source>
        <dbReference type="SAM" id="Phobius"/>
    </source>
</evidence>
<dbReference type="InterPro" id="IPR016186">
    <property type="entry name" value="C-type_lectin-like/link_sf"/>
</dbReference>
<dbReference type="SMART" id="SM00034">
    <property type="entry name" value="CLECT"/>
    <property type="match status" value="1"/>
</dbReference>
<feature type="domain" description="Pentraxin (PTX)" evidence="20">
    <location>
        <begin position="2562"/>
        <end position="2780"/>
    </location>
</feature>
<feature type="transmembrane region" description="Helical" evidence="12">
    <location>
        <begin position="3445"/>
        <end position="3471"/>
    </location>
</feature>
<feature type="disulfide bond" evidence="9">
    <location>
        <begin position="2547"/>
        <end position="2556"/>
    </location>
</feature>
<evidence type="ECO:0000256" key="11">
    <source>
        <dbReference type="PROSITE-ProRule" id="PRU00302"/>
    </source>
</evidence>
<dbReference type="Proteomes" id="UP001652621">
    <property type="component" value="Unplaced"/>
</dbReference>
<feature type="domain" description="EGF-like" evidence="16">
    <location>
        <begin position="2483"/>
        <end position="2519"/>
    </location>
</feature>
<dbReference type="CDD" id="cd00112">
    <property type="entry name" value="LDLa"/>
    <property type="match status" value="1"/>
</dbReference>